<dbReference type="Proteomes" id="UP000179014">
    <property type="component" value="Unassembled WGS sequence"/>
</dbReference>
<organism evidence="1 2">
    <name type="scientific">Candidatus Kaiserbacteria bacterium GWA2_50_9</name>
    <dbReference type="NCBI Taxonomy" id="1798474"/>
    <lineage>
        <taxon>Bacteria</taxon>
        <taxon>Candidatus Kaiseribacteriota</taxon>
    </lineage>
</organism>
<comment type="caution">
    <text evidence="1">The sequence shown here is derived from an EMBL/GenBank/DDBJ whole genome shotgun (WGS) entry which is preliminary data.</text>
</comment>
<dbReference type="EMBL" id="MFKN01000040">
    <property type="protein sequence ID" value="OGG39830.1"/>
    <property type="molecule type" value="Genomic_DNA"/>
</dbReference>
<reference evidence="1 2" key="1">
    <citation type="journal article" date="2016" name="Nat. Commun.">
        <title>Thousands of microbial genomes shed light on interconnected biogeochemical processes in an aquifer system.</title>
        <authorList>
            <person name="Anantharaman K."/>
            <person name="Brown C.T."/>
            <person name="Hug L.A."/>
            <person name="Sharon I."/>
            <person name="Castelle C.J."/>
            <person name="Probst A.J."/>
            <person name="Thomas B.C."/>
            <person name="Singh A."/>
            <person name="Wilkins M.J."/>
            <person name="Karaoz U."/>
            <person name="Brodie E.L."/>
            <person name="Williams K.H."/>
            <person name="Hubbard S.S."/>
            <person name="Banfield J.F."/>
        </authorList>
    </citation>
    <scope>NUCLEOTIDE SEQUENCE [LARGE SCALE GENOMIC DNA]</scope>
</reference>
<name>A0A1F6BSC9_9BACT</name>
<dbReference type="STRING" id="1798474.A2118_00205"/>
<gene>
    <name evidence="1" type="ORF">A2118_00205</name>
</gene>
<dbReference type="AlphaFoldDB" id="A0A1F6BSC9"/>
<sequence length="221" mass="24983">MLKLSIVYSIEEVVMNKLYRSLILMLLVFVSLPLLAAETNEEKELGFWVEAQVLSRKQPSRAIIWYEKDITDSLGFFAFVWKESQGYSEYIAGPTWKPIEGLQFGLGVGRETVPEEGLGSRRMFFFEANPNEQWNLHGSFERGRASGPWHKVTATYAFSEKFGAGAMDETLLGRGPRLEFNTKVEGKKTQVWIGLLRGKILDDEGAARKQTTAIFGVNVSF</sequence>
<protein>
    <submittedName>
        <fullName evidence="1">Uncharacterized protein</fullName>
    </submittedName>
</protein>
<evidence type="ECO:0000313" key="1">
    <source>
        <dbReference type="EMBL" id="OGG39830.1"/>
    </source>
</evidence>
<proteinExistence type="predicted"/>
<accession>A0A1F6BSC9</accession>
<evidence type="ECO:0000313" key="2">
    <source>
        <dbReference type="Proteomes" id="UP000179014"/>
    </source>
</evidence>